<dbReference type="HOGENOM" id="CLU_1170815_0_0_1"/>
<accession>B0E0H9</accession>
<evidence type="ECO:0000313" key="3">
    <source>
        <dbReference type="Proteomes" id="UP000001194"/>
    </source>
</evidence>
<feature type="region of interest" description="Disordered" evidence="1">
    <location>
        <begin position="133"/>
        <end position="156"/>
    </location>
</feature>
<feature type="compositionally biased region" description="Polar residues" evidence="1">
    <location>
        <begin position="203"/>
        <end position="214"/>
    </location>
</feature>
<proteinExistence type="predicted"/>
<evidence type="ECO:0000313" key="2">
    <source>
        <dbReference type="EMBL" id="EDQ99721.1"/>
    </source>
</evidence>
<reference evidence="2 3" key="1">
    <citation type="journal article" date="2008" name="Nature">
        <title>The genome of Laccaria bicolor provides insights into mycorrhizal symbiosis.</title>
        <authorList>
            <person name="Martin F."/>
            <person name="Aerts A."/>
            <person name="Ahren D."/>
            <person name="Brun A."/>
            <person name="Danchin E.G.J."/>
            <person name="Duchaussoy F."/>
            <person name="Gibon J."/>
            <person name="Kohler A."/>
            <person name="Lindquist E."/>
            <person name="Pereda V."/>
            <person name="Salamov A."/>
            <person name="Shapiro H.J."/>
            <person name="Wuyts J."/>
            <person name="Blaudez D."/>
            <person name="Buee M."/>
            <person name="Brokstein P."/>
            <person name="Canbaeck B."/>
            <person name="Cohen D."/>
            <person name="Courty P.E."/>
            <person name="Coutinho P.M."/>
            <person name="Delaruelle C."/>
            <person name="Detter J.C."/>
            <person name="Deveau A."/>
            <person name="DiFazio S."/>
            <person name="Duplessis S."/>
            <person name="Fraissinet-Tachet L."/>
            <person name="Lucic E."/>
            <person name="Frey-Klett P."/>
            <person name="Fourrey C."/>
            <person name="Feussner I."/>
            <person name="Gay G."/>
            <person name="Grimwood J."/>
            <person name="Hoegger P.J."/>
            <person name="Jain P."/>
            <person name="Kilaru S."/>
            <person name="Labbe J."/>
            <person name="Lin Y.C."/>
            <person name="Legue V."/>
            <person name="Le Tacon F."/>
            <person name="Marmeisse R."/>
            <person name="Melayah D."/>
            <person name="Montanini B."/>
            <person name="Muratet M."/>
            <person name="Nehls U."/>
            <person name="Niculita-Hirzel H."/>
            <person name="Oudot-Le Secq M.P."/>
            <person name="Peter M."/>
            <person name="Quesneville H."/>
            <person name="Rajashekar B."/>
            <person name="Reich M."/>
            <person name="Rouhier N."/>
            <person name="Schmutz J."/>
            <person name="Yin T."/>
            <person name="Chalot M."/>
            <person name="Henrissat B."/>
            <person name="Kuees U."/>
            <person name="Lucas S."/>
            <person name="Van de Peer Y."/>
            <person name="Podila G.K."/>
            <person name="Polle A."/>
            <person name="Pukkila P.J."/>
            <person name="Richardson P.M."/>
            <person name="Rouze P."/>
            <person name="Sanders I.R."/>
            <person name="Stajich J.E."/>
            <person name="Tunlid A."/>
            <person name="Tuskan G."/>
            <person name="Grigoriev I.V."/>
        </authorList>
    </citation>
    <scope>NUCLEOTIDE SEQUENCE [LARGE SCALE GENOMIC DNA]</scope>
    <source>
        <strain evidence="3">S238N-H82 / ATCC MYA-4686</strain>
    </source>
</reference>
<evidence type="ECO:0000256" key="1">
    <source>
        <dbReference type="SAM" id="MobiDB-lite"/>
    </source>
</evidence>
<dbReference type="InParanoid" id="B0E0H9"/>
<dbReference type="AlphaFoldDB" id="B0E0H9"/>
<feature type="region of interest" description="Disordered" evidence="1">
    <location>
        <begin position="168"/>
        <end position="237"/>
    </location>
</feature>
<dbReference type="RefSeq" id="XP_001889698.1">
    <property type="nucleotide sequence ID" value="XM_001889663.1"/>
</dbReference>
<dbReference type="GeneID" id="6085345"/>
<organism evidence="3">
    <name type="scientific">Laccaria bicolor (strain S238N-H82 / ATCC MYA-4686)</name>
    <name type="common">Bicoloured deceiver</name>
    <name type="synonym">Laccaria laccata var. bicolor</name>
    <dbReference type="NCBI Taxonomy" id="486041"/>
    <lineage>
        <taxon>Eukaryota</taxon>
        <taxon>Fungi</taxon>
        <taxon>Dikarya</taxon>
        <taxon>Basidiomycota</taxon>
        <taxon>Agaricomycotina</taxon>
        <taxon>Agaricomycetes</taxon>
        <taxon>Agaricomycetidae</taxon>
        <taxon>Agaricales</taxon>
        <taxon>Agaricineae</taxon>
        <taxon>Hydnangiaceae</taxon>
        <taxon>Laccaria</taxon>
    </lineage>
</organism>
<sequence>MVPGLAKTESNRNLVCLAHAHCQTNNCLARLSKHNPLSSHHHQPLLPPPPTSPPTTTNLSSHHHQPLLPPPPTSLLLINARLLPTHATSPWSPVATTAHKACQPPTTTTSTTTRQRHVSKQMIPGEVKALKMDHKGQGTTTSTHDHHDHAHGPRHAPRCQWMATSTDANANDDTHHHVNGPPPRQRTTTTPTDNDHANRRPRQQTPMLTDTHVNAQRRAPDDGNPRCHVAVSDMATK</sequence>
<dbReference type="KEGG" id="lbc:LACBIDRAFT_316234"/>
<feature type="region of interest" description="Disordered" evidence="1">
    <location>
        <begin position="94"/>
        <end position="119"/>
    </location>
</feature>
<name>B0E0H9_LACBS</name>
<dbReference type="EMBL" id="DS547160">
    <property type="protein sequence ID" value="EDQ99721.1"/>
    <property type="molecule type" value="Genomic_DNA"/>
</dbReference>
<dbReference type="Proteomes" id="UP000001194">
    <property type="component" value="Unassembled WGS sequence"/>
</dbReference>
<gene>
    <name evidence="2" type="ORF">LACBIDRAFT_316234</name>
</gene>
<protein>
    <submittedName>
        <fullName evidence="2">Predicted protein</fullName>
    </submittedName>
</protein>
<feature type="region of interest" description="Disordered" evidence="1">
    <location>
        <begin position="34"/>
        <end position="72"/>
    </location>
</feature>
<keyword evidence="3" id="KW-1185">Reference proteome</keyword>